<keyword evidence="3" id="KW-1185">Reference proteome</keyword>
<dbReference type="STRING" id="1925591.BI308_18350"/>
<gene>
    <name evidence="2" type="ORF">BI308_18350</name>
</gene>
<dbReference type="AlphaFoldDB" id="A0A1L9QNC1"/>
<evidence type="ECO:0000313" key="2">
    <source>
        <dbReference type="EMBL" id="OJJ24136.1"/>
    </source>
</evidence>
<evidence type="ECO:0000313" key="3">
    <source>
        <dbReference type="Proteomes" id="UP000183940"/>
    </source>
</evidence>
<dbReference type="SUPFAM" id="SSF55166">
    <property type="entry name" value="Hedgehog/DD-peptidase"/>
    <property type="match status" value="1"/>
</dbReference>
<name>A0A1L9QNC1_9CYAN</name>
<reference evidence="2" key="1">
    <citation type="submission" date="2016-10" db="EMBL/GenBank/DDBJ databases">
        <title>CRISPR-Cas defence system in Roseofilum reptotaenium: evidence of a bacteriophage-cyanobacterium arms race in the coral black band disease.</title>
        <authorList>
            <person name="Buerger P."/>
            <person name="Wood-Charlson E.M."/>
            <person name="Weynberg K.D."/>
            <person name="Willis B."/>
            <person name="Van Oppen M.J."/>
        </authorList>
    </citation>
    <scope>NUCLEOTIDE SEQUENCE [LARGE SCALE GENOMIC DNA]</scope>
    <source>
        <strain evidence="2">AO1-A</strain>
    </source>
</reference>
<evidence type="ECO:0000259" key="1">
    <source>
        <dbReference type="Pfam" id="PF08291"/>
    </source>
</evidence>
<comment type="caution">
    <text evidence="2">The sequence shown here is derived from an EMBL/GenBank/DDBJ whole genome shotgun (WGS) entry which is preliminary data.</text>
</comment>
<sequence length="553" mass="63518">MTRLSPDQRNSLYTVESERVGIHKSILAGLYEVQQKPQLKDGETGLGISPANRIALESVDEFEGQVIYAANTIRVITDTLIGQGWQGDDLWDTTLGYYSEKFIGRVAEGYSPPPEELKAARLEPCDAKKLYGIYVQDLQTDYSLEKLPSNLSYLDIALLSLVERIPQYYQGLPHQRDGLLEVFRIWRNFDTREEAIADLTNTSPSTAPNWEETYIDPPLLQFLSRLSPNYLGYPHQREALIRLTQLWRNLDSREEAISSLERDTSPEPALFYLDPALIAFAQRVPQYYTGRGYQRQALTEAFRIWRKLSSRTAALAELGLEIKMLRSSSTDPNQLANTAAQLDRELLGFIKRVPFAYTEEEHQRNALIRMVQLWRGLDSREIAIYTLFEDLKRMNNTHRNSPDAPRQPGPIILPPRPNRWTPDNIQLHASIIPGGYFTWAEATHGGTRLPLNQSTVNAMVRIAVLAQQARDRIGRPFYITSWYRPPDINRRVGGVSNSRHIVGDGIDFYCDGLTGNQIYWFLDPWWPGGLGRYQRFPYIVHIDARSYRARWIR</sequence>
<dbReference type="Proteomes" id="UP000183940">
    <property type="component" value="Unassembled WGS sequence"/>
</dbReference>
<accession>A0A1L9QNC1</accession>
<dbReference type="InterPro" id="IPR013230">
    <property type="entry name" value="Peptidase_M15A_C"/>
</dbReference>
<dbReference type="EMBL" id="MLAW01000037">
    <property type="protein sequence ID" value="OJJ24136.1"/>
    <property type="molecule type" value="Genomic_DNA"/>
</dbReference>
<dbReference type="InterPro" id="IPR009045">
    <property type="entry name" value="Zn_M74/Hedgehog-like"/>
</dbReference>
<protein>
    <submittedName>
        <fullName evidence="2">Peptidase M15A</fullName>
    </submittedName>
</protein>
<dbReference type="Pfam" id="PF08291">
    <property type="entry name" value="Peptidase_M15_3"/>
    <property type="match status" value="1"/>
</dbReference>
<organism evidence="2 3">
    <name type="scientific">Roseofilum reptotaenium AO1-A</name>
    <dbReference type="NCBI Taxonomy" id="1925591"/>
    <lineage>
        <taxon>Bacteria</taxon>
        <taxon>Bacillati</taxon>
        <taxon>Cyanobacteriota</taxon>
        <taxon>Cyanophyceae</taxon>
        <taxon>Desertifilales</taxon>
        <taxon>Desertifilaceae</taxon>
        <taxon>Roseofilum</taxon>
    </lineage>
</organism>
<dbReference type="Gene3D" id="3.30.1380.10">
    <property type="match status" value="1"/>
</dbReference>
<feature type="domain" description="Peptidase M15A C-terminal" evidence="1">
    <location>
        <begin position="460"/>
        <end position="543"/>
    </location>
</feature>
<proteinExistence type="predicted"/>